<dbReference type="GO" id="GO:0006281">
    <property type="term" value="P:DNA repair"/>
    <property type="evidence" value="ECO:0007669"/>
    <property type="project" value="UniProtKB-KW"/>
</dbReference>
<dbReference type="GO" id="GO:0006310">
    <property type="term" value="P:DNA recombination"/>
    <property type="evidence" value="ECO:0007669"/>
    <property type="project" value="UniProtKB-KW"/>
</dbReference>
<reference evidence="7" key="1">
    <citation type="journal article" date="2015" name="Nature">
        <title>Complex archaea that bridge the gap between prokaryotes and eukaryotes.</title>
        <authorList>
            <person name="Spang A."/>
            <person name="Saw J.H."/>
            <person name="Jorgensen S.L."/>
            <person name="Zaremba-Niedzwiedzka K."/>
            <person name="Martijn J."/>
            <person name="Lind A.E."/>
            <person name="van Eijk R."/>
            <person name="Schleper C."/>
            <person name="Guy L."/>
            <person name="Ettema T.J."/>
        </authorList>
    </citation>
    <scope>NUCLEOTIDE SEQUENCE</scope>
</reference>
<name>A0A0F9A3I6_9ZZZZ</name>
<dbReference type="GO" id="GO:0003677">
    <property type="term" value="F:DNA binding"/>
    <property type="evidence" value="ECO:0007669"/>
    <property type="project" value="UniProtKB-KW"/>
</dbReference>
<keyword evidence="6" id="KW-0234">DNA repair</keyword>
<sequence>FPVGASTLLGTRLVVTKKAKGKFRVIEDELRRIREIEDAFIEFLDEWKPDVWAMEEPGKCLMKRNGQWVTNPSNLRTACLMWGSISGICRARGIYIVQYTSQAIKKAICGSNKASKVDMEKEIKGRYGDYTGWATSKKVEHEVDAVGAAVTAFKEPFIMTLLRKLESGA</sequence>
<dbReference type="Pfam" id="PF02075">
    <property type="entry name" value="RuvC"/>
    <property type="match status" value="1"/>
</dbReference>
<organism evidence="7">
    <name type="scientific">marine sediment metagenome</name>
    <dbReference type="NCBI Taxonomy" id="412755"/>
    <lineage>
        <taxon>unclassified sequences</taxon>
        <taxon>metagenomes</taxon>
        <taxon>ecological metagenomes</taxon>
    </lineage>
</organism>
<gene>
    <name evidence="7" type="ORF">LCGC14_2961060</name>
</gene>
<protein>
    <submittedName>
        <fullName evidence="7">Uncharacterized protein</fullName>
    </submittedName>
</protein>
<evidence type="ECO:0000256" key="6">
    <source>
        <dbReference type="ARBA" id="ARBA00023204"/>
    </source>
</evidence>
<comment type="similarity">
    <text evidence="1">Belongs to the RuvC family.</text>
</comment>
<proteinExistence type="inferred from homology"/>
<dbReference type="EMBL" id="LAZR01059937">
    <property type="protein sequence ID" value="KKK66741.1"/>
    <property type="molecule type" value="Genomic_DNA"/>
</dbReference>
<dbReference type="AlphaFoldDB" id="A0A0F9A3I6"/>
<keyword evidence="5" id="KW-0233">DNA recombination</keyword>
<accession>A0A0F9A3I6</accession>
<keyword evidence="4" id="KW-0238">DNA-binding</keyword>
<dbReference type="GO" id="GO:0004520">
    <property type="term" value="F:DNA endonuclease activity"/>
    <property type="evidence" value="ECO:0007669"/>
    <property type="project" value="InterPro"/>
</dbReference>
<evidence type="ECO:0000256" key="3">
    <source>
        <dbReference type="ARBA" id="ARBA00022842"/>
    </source>
</evidence>
<dbReference type="Gene3D" id="3.30.420.10">
    <property type="entry name" value="Ribonuclease H-like superfamily/Ribonuclease H"/>
    <property type="match status" value="1"/>
</dbReference>
<comment type="caution">
    <text evidence="7">The sequence shown here is derived from an EMBL/GenBank/DDBJ whole genome shotgun (WGS) entry which is preliminary data.</text>
</comment>
<dbReference type="InterPro" id="IPR036397">
    <property type="entry name" value="RNaseH_sf"/>
</dbReference>
<keyword evidence="2" id="KW-0227">DNA damage</keyword>
<dbReference type="InterPro" id="IPR012337">
    <property type="entry name" value="RNaseH-like_sf"/>
</dbReference>
<dbReference type="InterPro" id="IPR002176">
    <property type="entry name" value="X-over_junc_endoDNase_RuvC"/>
</dbReference>
<dbReference type="SUPFAM" id="SSF53098">
    <property type="entry name" value="Ribonuclease H-like"/>
    <property type="match status" value="1"/>
</dbReference>
<evidence type="ECO:0000313" key="7">
    <source>
        <dbReference type="EMBL" id="KKK66741.1"/>
    </source>
</evidence>
<feature type="non-terminal residue" evidence="7">
    <location>
        <position position="1"/>
    </location>
</feature>
<keyword evidence="3" id="KW-0460">Magnesium</keyword>
<evidence type="ECO:0000256" key="4">
    <source>
        <dbReference type="ARBA" id="ARBA00023125"/>
    </source>
</evidence>
<evidence type="ECO:0000256" key="1">
    <source>
        <dbReference type="ARBA" id="ARBA00009518"/>
    </source>
</evidence>
<evidence type="ECO:0000256" key="2">
    <source>
        <dbReference type="ARBA" id="ARBA00022763"/>
    </source>
</evidence>
<evidence type="ECO:0000256" key="5">
    <source>
        <dbReference type="ARBA" id="ARBA00023172"/>
    </source>
</evidence>